<keyword evidence="2" id="KW-0808">Transferase</keyword>
<feature type="transmembrane region" description="Helical" evidence="1">
    <location>
        <begin position="70"/>
        <end position="98"/>
    </location>
</feature>
<evidence type="ECO:0000313" key="3">
    <source>
        <dbReference type="Proteomes" id="UP000076727"/>
    </source>
</evidence>
<dbReference type="Proteomes" id="UP000076727">
    <property type="component" value="Unassembled WGS sequence"/>
</dbReference>
<dbReference type="EMBL" id="KV429060">
    <property type="protein sequence ID" value="KZT69133.1"/>
    <property type="molecule type" value="Genomic_DNA"/>
</dbReference>
<sequence>MFRFPGHGRPLSLNVRPALATVCRFLFRLARVPFFLPLVTFYILFRIAETSWCALYDWNNLWQSAFPYSWVVWVLALVVAPLNAALWLGGLLGCKAFCWAVGYLKGRRSVSLGQNGSPVMRPREDEYMLLSDTESGHERRASSPTLSLSRRRAVRISTLWWWAQVTVFASIALVGAWEAVHYVHPNDVRFRNAVERASHDSHLKPGGYGKGEKIYIAAAFYNNHAVLPYWTQSMLATIRYLGPDNVFVSIVESNSDDSTPDLLRDFDAALAQLHVPRRILIQDTAIEKPEDLAFDNRIEFLAAVRNRAMEPLVERGGYDKVLFSNDVFIEPESIVELIETADGEYDFACAMDFNHFGAYDAWVLRDRLGHLTSTIWPYFIDKPSIELIRQDAPVPVFTCWNGMVVFTAEPLLPIHLRKNTTLSTSPLSTPLPASHPLRRGPSPALTPALRFRKSDRAAGECFSSESFNLPYDLRRVFGLARVLVNPRVVASYDWRFYVWFKWVLRHRLVRWWVRDVFDGWGMERRKMVVGAEDQVWVWDGGDCHPWW</sequence>
<dbReference type="AlphaFoldDB" id="A0A165Q823"/>
<feature type="transmembrane region" description="Helical" evidence="1">
    <location>
        <begin position="159"/>
        <end position="177"/>
    </location>
</feature>
<feature type="transmembrane region" description="Helical" evidence="1">
    <location>
        <begin position="34"/>
        <end position="58"/>
    </location>
</feature>
<dbReference type="PANTHER" id="PTHR34144:SF7">
    <property type="entry name" value="EXPORT PROTEIN (CAP59), PUTATIVE (AFU_ORTHOLOGUE AFUA_7G05020)-RELATED"/>
    <property type="match status" value="1"/>
</dbReference>
<dbReference type="Pfam" id="PF11735">
    <property type="entry name" value="CAP59_mtransfer"/>
    <property type="match status" value="1"/>
</dbReference>
<keyword evidence="3" id="KW-1185">Reference proteome</keyword>
<keyword evidence="1" id="KW-0812">Transmembrane</keyword>
<protein>
    <submittedName>
        <fullName evidence="2">Glycosyltransferase family 69 protein</fullName>
    </submittedName>
</protein>
<dbReference type="OrthoDB" id="262547at2759"/>
<dbReference type="SUPFAM" id="SSF53448">
    <property type="entry name" value="Nucleotide-diphospho-sugar transferases"/>
    <property type="match status" value="1"/>
</dbReference>
<gene>
    <name evidence="2" type="ORF">DAEQUDRAFT_727014</name>
</gene>
<evidence type="ECO:0000313" key="2">
    <source>
        <dbReference type="EMBL" id="KZT69133.1"/>
    </source>
</evidence>
<keyword evidence="1" id="KW-1133">Transmembrane helix</keyword>
<dbReference type="STRING" id="1314783.A0A165Q823"/>
<dbReference type="PANTHER" id="PTHR34144">
    <property type="entry name" value="CHROMOSOME 8, WHOLE GENOME SHOTGUN SEQUENCE"/>
    <property type="match status" value="1"/>
</dbReference>
<evidence type="ECO:0000256" key="1">
    <source>
        <dbReference type="SAM" id="Phobius"/>
    </source>
</evidence>
<dbReference type="InterPro" id="IPR029044">
    <property type="entry name" value="Nucleotide-diphossugar_trans"/>
</dbReference>
<accession>A0A165Q823</accession>
<keyword evidence="1" id="KW-0472">Membrane</keyword>
<proteinExistence type="predicted"/>
<organism evidence="2 3">
    <name type="scientific">Daedalea quercina L-15889</name>
    <dbReference type="NCBI Taxonomy" id="1314783"/>
    <lineage>
        <taxon>Eukaryota</taxon>
        <taxon>Fungi</taxon>
        <taxon>Dikarya</taxon>
        <taxon>Basidiomycota</taxon>
        <taxon>Agaricomycotina</taxon>
        <taxon>Agaricomycetes</taxon>
        <taxon>Polyporales</taxon>
        <taxon>Fomitopsis</taxon>
    </lineage>
</organism>
<dbReference type="GO" id="GO:0016740">
    <property type="term" value="F:transferase activity"/>
    <property type="evidence" value="ECO:0007669"/>
    <property type="project" value="UniProtKB-KW"/>
</dbReference>
<dbReference type="InterPro" id="IPR021047">
    <property type="entry name" value="Mannosyltransferase_CMT1"/>
</dbReference>
<name>A0A165Q823_9APHY</name>
<reference evidence="2 3" key="1">
    <citation type="journal article" date="2016" name="Mol. Biol. Evol.">
        <title>Comparative Genomics of Early-Diverging Mushroom-Forming Fungi Provides Insights into the Origins of Lignocellulose Decay Capabilities.</title>
        <authorList>
            <person name="Nagy L.G."/>
            <person name="Riley R."/>
            <person name="Tritt A."/>
            <person name="Adam C."/>
            <person name="Daum C."/>
            <person name="Floudas D."/>
            <person name="Sun H."/>
            <person name="Yadav J.S."/>
            <person name="Pangilinan J."/>
            <person name="Larsson K.H."/>
            <person name="Matsuura K."/>
            <person name="Barry K."/>
            <person name="Labutti K."/>
            <person name="Kuo R."/>
            <person name="Ohm R.A."/>
            <person name="Bhattacharya S.S."/>
            <person name="Shirouzu T."/>
            <person name="Yoshinaga Y."/>
            <person name="Martin F.M."/>
            <person name="Grigoriev I.V."/>
            <person name="Hibbett D.S."/>
        </authorList>
    </citation>
    <scope>NUCLEOTIDE SEQUENCE [LARGE SCALE GENOMIC DNA]</scope>
    <source>
        <strain evidence="2 3">L-15889</strain>
    </source>
</reference>